<evidence type="ECO:0000256" key="1">
    <source>
        <dbReference type="ARBA" id="ARBA00010641"/>
    </source>
</evidence>
<dbReference type="Gene3D" id="1.10.1740.10">
    <property type="match status" value="1"/>
</dbReference>
<evidence type="ECO:0000256" key="3">
    <source>
        <dbReference type="ARBA" id="ARBA00023082"/>
    </source>
</evidence>
<dbReference type="InterPro" id="IPR013324">
    <property type="entry name" value="RNA_pol_sigma_r3/r4-like"/>
</dbReference>
<dbReference type="InterPro" id="IPR013325">
    <property type="entry name" value="RNA_pol_sigma_r2"/>
</dbReference>
<evidence type="ECO:0000259" key="9">
    <source>
        <dbReference type="Pfam" id="PF08281"/>
    </source>
</evidence>
<proteinExistence type="inferred from homology"/>
<evidence type="ECO:0000256" key="2">
    <source>
        <dbReference type="ARBA" id="ARBA00023015"/>
    </source>
</evidence>
<dbReference type="PROSITE" id="PS01063">
    <property type="entry name" value="SIGMA70_ECF"/>
    <property type="match status" value="1"/>
</dbReference>
<evidence type="ECO:0000259" key="8">
    <source>
        <dbReference type="Pfam" id="PF04542"/>
    </source>
</evidence>
<dbReference type="Gene3D" id="1.10.10.10">
    <property type="entry name" value="Winged helix-like DNA-binding domain superfamily/Winged helix DNA-binding domain"/>
    <property type="match status" value="1"/>
</dbReference>
<dbReference type="PANTHER" id="PTHR43133">
    <property type="entry name" value="RNA POLYMERASE ECF-TYPE SIGMA FACTO"/>
    <property type="match status" value="1"/>
</dbReference>
<dbReference type="SUPFAM" id="SSF88659">
    <property type="entry name" value="Sigma3 and sigma4 domains of RNA polymerase sigma factors"/>
    <property type="match status" value="1"/>
</dbReference>
<evidence type="ECO:0000313" key="11">
    <source>
        <dbReference type="Proteomes" id="UP001500457"/>
    </source>
</evidence>
<dbReference type="PANTHER" id="PTHR43133:SF62">
    <property type="entry name" value="RNA POLYMERASE SIGMA FACTOR SIGZ"/>
    <property type="match status" value="1"/>
</dbReference>
<protein>
    <recommendedName>
        <fullName evidence="6">RNA polymerase sigma factor</fullName>
    </recommendedName>
</protein>
<dbReference type="SUPFAM" id="SSF88946">
    <property type="entry name" value="Sigma2 domain of RNA polymerase sigma factors"/>
    <property type="match status" value="1"/>
</dbReference>
<evidence type="ECO:0000256" key="4">
    <source>
        <dbReference type="ARBA" id="ARBA00023125"/>
    </source>
</evidence>
<dbReference type="Pfam" id="PF08281">
    <property type="entry name" value="Sigma70_r4_2"/>
    <property type="match status" value="1"/>
</dbReference>
<dbReference type="InterPro" id="IPR036388">
    <property type="entry name" value="WH-like_DNA-bd_sf"/>
</dbReference>
<feature type="compositionally biased region" description="Pro residues" evidence="7">
    <location>
        <begin position="11"/>
        <end position="24"/>
    </location>
</feature>
<dbReference type="Proteomes" id="UP001500457">
    <property type="component" value="Unassembled WGS sequence"/>
</dbReference>
<feature type="domain" description="RNA polymerase sigma-70 region 2" evidence="8">
    <location>
        <begin position="46"/>
        <end position="113"/>
    </location>
</feature>
<sequence length="214" mass="22685">MTDGLARRPRPAAPAPPMAAPVPVPDDDRVGRALRAGEPGALREAYDRHGAWVLAVAARRLGSAHDAEDVTQQVFADAWRGRAGFDPDRGPLGAWLAGILRRRVADRLGSRGREARVGARADLADHDGGRPDVAGGVGPTMADEVVGAMLVADELARLPADQARVLRLAVLDELTHQQVSAATGLPLGTVKSHLRRGLARLRRRWEADGVAPDG</sequence>
<name>A0ABP9EPW0_9PSEU</name>
<dbReference type="NCBIfam" id="TIGR02937">
    <property type="entry name" value="sigma70-ECF"/>
    <property type="match status" value="1"/>
</dbReference>
<evidence type="ECO:0000256" key="6">
    <source>
        <dbReference type="RuleBase" id="RU000716"/>
    </source>
</evidence>
<evidence type="ECO:0000256" key="5">
    <source>
        <dbReference type="ARBA" id="ARBA00023163"/>
    </source>
</evidence>
<keyword evidence="5 6" id="KW-0804">Transcription</keyword>
<evidence type="ECO:0000256" key="7">
    <source>
        <dbReference type="SAM" id="MobiDB-lite"/>
    </source>
</evidence>
<feature type="region of interest" description="Disordered" evidence="7">
    <location>
        <begin position="1"/>
        <end position="32"/>
    </location>
</feature>
<dbReference type="InterPro" id="IPR007627">
    <property type="entry name" value="RNA_pol_sigma70_r2"/>
</dbReference>
<evidence type="ECO:0000313" key="10">
    <source>
        <dbReference type="EMBL" id="GAA4884398.1"/>
    </source>
</evidence>
<comment type="similarity">
    <text evidence="1 6">Belongs to the sigma-70 factor family. ECF subfamily.</text>
</comment>
<keyword evidence="2 6" id="KW-0805">Transcription regulation</keyword>
<dbReference type="RefSeq" id="WP_274232613.1">
    <property type="nucleotide sequence ID" value="NZ_BAABHQ010000012.1"/>
</dbReference>
<dbReference type="InterPro" id="IPR000838">
    <property type="entry name" value="RNA_pol_sigma70_ECF_CS"/>
</dbReference>
<dbReference type="InterPro" id="IPR013249">
    <property type="entry name" value="RNA_pol_sigma70_r4_t2"/>
</dbReference>
<reference evidence="11" key="1">
    <citation type="journal article" date="2019" name="Int. J. Syst. Evol. Microbiol.">
        <title>The Global Catalogue of Microorganisms (GCM) 10K type strain sequencing project: providing services to taxonomists for standard genome sequencing and annotation.</title>
        <authorList>
            <consortium name="The Broad Institute Genomics Platform"/>
            <consortium name="The Broad Institute Genome Sequencing Center for Infectious Disease"/>
            <person name="Wu L."/>
            <person name="Ma J."/>
        </authorList>
    </citation>
    <scope>NUCLEOTIDE SEQUENCE [LARGE SCALE GENOMIC DNA]</scope>
    <source>
        <strain evidence="11">JCM 17983</strain>
    </source>
</reference>
<keyword evidence="3 6" id="KW-0731">Sigma factor</keyword>
<keyword evidence="11" id="KW-1185">Reference proteome</keyword>
<organism evidence="10 11">
    <name type="scientific">Actinomycetospora straminea</name>
    <dbReference type="NCBI Taxonomy" id="663607"/>
    <lineage>
        <taxon>Bacteria</taxon>
        <taxon>Bacillati</taxon>
        <taxon>Actinomycetota</taxon>
        <taxon>Actinomycetes</taxon>
        <taxon>Pseudonocardiales</taxon>
        <taxon>Pseudonocardiaceae</taxon>
        <taxon>Actinomycetospora</taxon>
    </lineage>
</organism>
<feature type="domain" description="RNA polymerase sigma factor 70 region 4 type 2" evidence="9">
    <location>
        <begin position="151"/>
        <end position="201"/>
    </location>
</feature>
<dbReference type="InterPro" id="IPR039425">
    <property type="entry name" value="RNA_pol_sigma-70-like"/>
</dbReference>
<keyword evidence="4 6" id="KW-0238">DNA-binding</keyword>
<gene>
    <name evidence="10" type="ORF">GCM10023203_40480</name>
</gene>
<dbReference type="Pfam" id="PF04542">
    <property type="entry name" value="Sigma70_r2"/>
    <property type="match status" value="1"/>
</dbReference>
<dbReference type="InterPro" id="IPR014284">
    <property type="entry name" value="RNA_pol_sigma-70_dom"/>
</dbReference>
<dbReference type="EMBL" id="BAABHQ010000012">
    <property type="protein sequence ID" value="GAA4884398.1"/>
    <property type="molecule type" value="Genomic_DNA"/>
</dbReference>
<accession>A0ABP9EPW0</accession>
<comment type="caution">
    <text evidence="10">The sequence shown here is derived from an EMBL/GenBank/DDBJ whole genome shotgun (WGS) entry which is preliminary data.</text>
</comment>